<evidence type="ECO:0000313" key="3">
    <source>
        <dbReference type="Proteomes" id="UP000199025"/>
    </source>
</evidence>
<gene>
    <name evidence="2" type="ORF">SAMN05421835_11241</name>
</gene>
<feature type="compositionally biased region" description="Low complexity" evidence="1">
    <location>
        <begin position="65"/>
        <end position="74"/>
    </location>
</feature>
<sequence>MVAAGRRRGGAAVAARARAAAARSRATAAGTTSRGCGGAVSPSGGSAITRGGGGRGLARRRQARPRPAAAVSPGCDRHGHSQPRQARSRPAAAAQPARLEQARSPAETAHRTRAEAATVLPAAAARSRPAEAGTTSRDCGRHHLAPWRRARLAGHDHARLRQERPRPVEAAQPRPGCAGGVATDGRDPVTRGCGGTVTARLRREQPGTAEAGTTQPGLRLAAARPSRPAGHAYPRDRTGTPPAPASRHNPHQTEIRVSPSLRCPPHPTRRVPERRAVYVRTTDCPAGRMSRPRS</sequence>
<dbReference type="Proteomes" id="UP000199025">
    <property type="component" value="Unassembled WGS sequence"/>
</dbReference>
<feature type="compositionally biased region" description="Low complexity" evidence="1">
    <location>
        <begin position="82"/>
        <end position="98"/>
    </location>
</feature>
<feature type="compositionally biased region" description="Low complexity" evidence="1">
    <location>
        <begin position="216"/>
        <end position="230"/>
    </location>
</feature>
<feature type="compositionally biased region" description="Low complexity" evidence="1">
    <location>
        <begin position="10"/>
        <end position="34"/>
    </location>
</feature>
<reference evidence="2 3" key="1">
    <citation type="submission" date="2016-10" db="EMBL/GenBank/DDBJ databases">
        <authorList>
            <person name="de Groot N.N."/>
        </authorList>
    </citation>
    <scope>NUCLEOTIDE SEQUENCE [LARGE SCALE GENOMIC DNA]</scope>
    <source>
        <strain evidence="2 3">DSM 44468</strain>
    </source>
</reference>
<accession>A0A1I3W3C8</accession>
<dbReference type="EMBL" id="FORP01000012">
    <property type="protein sequence ID" value="SFK01147.1"/>
    <property type="molecule type" value="Genomic_DNA"/>
</dbReference>
<protein>
    <submittedName>
        <fullName evidence="2">Uncharacterized protein</fullName>
    </submittedName>
</protein>
<organism evidence="2 3">
    <name type="scientific">Amycolatopsis sacchari</name>
    <dbReference type="NCBI Taxonomy" id="115433"/>
    <lineage>
        <taxon>Bacteria</taxon>
        <taxon>Bacillati</taxon>
        <taxon>Actinomycetota</taxon>
        <taxon>Actinomycetes</taxon>
        <taxon>Pseudonocardiales</taxon>
        <taxon>Pseudonocardiaceae</taxon>
        <taxon>Amycolatopsis</taxon>
    </lineage>
</organism>
<feature type="compositionally biased region" description="Basic and acidic residues" evidence="1">
    <location>
        <begin position="153"/>
        <end position="167"/>
    </location>
</feature>
<feature type="compositionally biased region" description="Basic residues" evidence="1">
    <location>
        <begin position="140"/>
        <end position="152"/>
    </location>
</feature>
<evidence type="ECO:0000313" key="2">
    <source>
        <dbReference type="EMBL" id="SFK01147.1"/>
    </source>
</evidence>
<name>A0A1I3W3C8_9PSEU</name>
<feature type="region of interest" description="Disordered" evidence="1">
    <location>
        <begin position="1"/>
        <end position="294"/>
    </location>
</feature>
<keyword evidence="3" id="KW-1185">Reference proteome</keyword>
<dbReference type="AlphaFoldDB" id="A0A1I3W3C8"/>
<evidence type="ECO:0000256" key="1">
    <source>
        <dbReference type="SAM" id="MobiDB-lite"/>
    </source>
</evidence>
<feature type="compositionally biased region" description="Low complexity" evidence="1">
    <location>
        <begin position="115"/>
        <end position="132"/>
    </location>
</feature>
<dbReference type="STRING" id="115433.SAMN05421835_11241"/>
<proteinExistence type="predicted"/>